<gene>
    <name evidence="6" type="ORF">LQ567_16850</name>
</gene>
<dbReference type="InterPro" id="IPR036388">
    <property type="entry name" value="WH-like_DNA-bd_sf"/>
</dbReference>
<dbReference type="InterPro" id="IPR000792">
    <property type="entry name" value="Tscrpt_reg_LuxR_C"/>
</dbReference>
<evidence type="ECO:0000256" key="3">
    <source>
        <dbReference type="ARBA" id="ARBA00023163"/>
    </source>
</evidence>
<name>A0ABS8PTP7_9BACT</name>
<proteinExistence type="predicted"/>
<feature type="domain" description="HTH luxR-type" evidence="5">
    <location>
        <begin position="172"/>
        <end position="237"/>
    </location>
</feature>
<dbReference type="Proteomes" id="UP001199816">
    <property type="component" value="Unassembled WGS sequence"/>
</dbReference>
<comment type="caution">
    <text evidence="6">The sequence shown here is derived from an EMBL/GenBank/DDBJ whole genome shotgun (WGS) entry which is preliminary data.</text>
</comment>
<dbReference type="Pfam" id="PF00196">
    <property type="entry name" value="GerE"/>
    <property type="match status" value="1"/>
</dbReference>
<evidence type="ECO:0000256" key="2">
    <source>
        <dbReference type="ARBA" id="ARBA00023125"/>
    </source>
</evidence>
<dbReference type="PANTHER" id="PTHR44688:SF16">
    <property type="entry name" value="DNA-BINDING TRANSCRIPTIONAL ACTIVATOR DEVR_DOSR"/>
    <property type="match status" value="1"/>
</dbReference>
<accession>A0ABS8PTP7</accession>
<keyword evidence="1" id="KW-0805">Transcription regulation</keyword>
<dbReference type="Gene3D" id="1.10.10.10">
    <property type="entry name" value="Winged helix-like DNA-binding domain superfamily/Winged helix DNA-binding domain"/>
    <property type="match status" value="1"/>
</dbReference>
<dbReference type="RefSeq" id="WP_231006364.1">
    <property type="nucleotide sequence ID" value="NZ_JAJNEC010000005.1"/>
</dbReference>
<dbReference type="Gene3D" id="3.30.450.20">
    <property type="entry name" value="PAS domain"/>
    <property type="match status" value="1"/>
</dbReference>
<protein>
    <submittedName>
        <fullName evidence="6">Helix-turn-helix transcriptional regulator</fullName>
    </submittedName>
</protein>
<sequence>MESDKTIEGHSAVMPYIEIAKTFSRFIDQCIYISDQRNSKFLYISDNPLLFGGYSINLIKEKGFEFFINSAPKEEASILLKIRDAHFDFLENLLPDEKLGHSISYNFHLEQKNKQISVNHKMTPILLDRSGHVWMNMGFISITSDHNIGQVQIKNERTKESYFYDFEKSEWLLQDIVSLSDREREIIILSAQGLTNRAIAKKVHLCEASVKFHKTKIFRKLKVNNIAAAVSYVLGAYQIVVFLCEASILLIE</sequence>
<keyword evidence="3" id="KW-0804">Transcription</keyword>
<dbReference type="CDD" id="cd06170">
    <property type="entry name" value="LuxR_C_like"/>
    <property type="match status" value="1"/>
</dbReference>
<organism evidence="6 7">
    <name type="scientific">Niabella pedocola</name>
    <dbReference type="NCBI Taxonomy" id="1752077"/>
    <lineage>
        <taxon>Bacteria</taxon>
        <taxon>Pseudomonadati</taxon>
        <taxon>Bacteroidota</taxon>
        <taxon>Chitinophagia</taxon>
        <taxon>Chitinophagales</taxon>
        <taxon>Chitinophagaceae</taxon>
        <taxon>Niabella</taxon>
    </lineage>
</organism>
<reference evidence="6 7" key="1">
    <citation type="submission" date="2021-11" db="EMBL/GenBank/DDBJ databases">
        <title>Genomic of Niabella pedocola.</title>
        <authorList>
            <person name="Wu T."/>
        </authorList>
    </citation>
    <scope>NUCLEOTIDE SEQUENCE [LARGE SCALE GENOMIC DNA]</scope>
    <source>
        <strain evidence="6 7">JCM 31011</strain>
    </source>
</reference>
<evidence type="ECO:0000313" key="6">
    <source>
        <dbReference type="EMBL" id="MCD2424451.1"/>
    </source>
</evidence>
<keyword evidence="4" id="KW-1133">Transmembrane helix</keyword>
<keyword evidence="4" id="KW-0812">Transmembrane</keyword>
<evidence type="ECO:0000256" key="4">
    <source>
        <dbReference type="SAM" id="Phobius"/>
    </source>
</evidence>
<dbReference type="InterPro" id="IPR016032">
    <property type="entry name" value="Sig_transdc_resp-reg_C-effctor"/>
</dbReference>
<dbReference type="PROSITE" id="PS50043">
    <property type="entry name" value="HTH_LUXR_2"/>
    <property type="match status" value="1"/>
</dbReference>
<evidence type="ECO:0000259" key="5">
    <source>
        <dbReference type="PROSITE" id="PS50043"/>
    </source>
</evidence>
<keyword evidence="4" id="KW-0472">Membrane</keyword>
<dbReference type="SMART" id="SM00421">
    <property type="entry name" value="HTH_LUXR"/>
    <property type="match status" value="1"/>
</dbReference>
<keyword evidence="2" id="KW-0238">DNA-binding</keyword>
<keyword evidence="7" id="KW-1185">Reference proteome</keyword>
<dbReference type="PRINTS" id="PR00038">
    <property type="entry name" value="HTHLUXR"/>
</dbReference>
<evidence type="ECO:0000256" key="1">
    <source>
        <dbReference type="ARBA" id="ARBA00023015"/>
    </source>
</evidence>
<dbReference type="SUPFAM" id="SSF46894">
    <property type="entry name" value="C-terminal effector domain of the bipartite response regulators"/>
    <property type="match status" value="1"/>
</dbReference>
<feature type="transmembrane region" description="Helical" evidence="4">
    <location>
        <begin position="226"/>
        <end position="251"/>
    </location>
</feature>
<dbReference type="EMBL" id="JAJNEC010000005">
    <property type="protein sequence ID" value="MCD2424451.1"/>
    <property type="molecule type" value="Genomic_DNA"/>
</dbReference>
<evidence type="ECO:0000313" key="7">
    <source>
        <dbReference type="Proteomes" id="UP001199816"/>
    </source>
</evidence>
<dbReference type="PANTHER" id="PTHR44688">
    <property type="entry name" value="DNA-BINDING TRANSCRIPTIONAL ACTIVATOR DEVR_DOSR"/>
    <property type="match status" value="1"/>
</dbReference>